<gene>
    <name evidence="3" type="ORF">C8N46_102245</name>
</gene>
<evidence type="ECO:0000256" key="1">
    <source>
        <dbReference type="ARBA" id="ARBA00007847"/>
    </source>
</evidence>
<dbReference type="AlphaFoldDB" id="A0A2T6C3F3"/>
<keyword evidence="2" id="KW-0413">Isomerase</keyword>
<comment type="caution">
    <text evidence="3">The sequence shown here is derived from an EMBL/GenBank/DDBJ whole genome shotgun (WGS) entry which is preliminary data.</text>
</comment>
<dbReference type="NCBIfam" id="TIGR00035">
    <property type="entry name" value="asp_race"/>
    <property type="match status" value="1"/>
</dbReference>
<accession>A0A2T6C3F3</accession>
<dbReference type="InterPro" id="IPR001920">
    <property type="entry name" value="Asp/Glu_race"/>
</dbReference>
<dbReference type="EMBL" id="QBKT01000002">
    <property type="protein sequence ID" value="PTX62845.1"/>
    <property type="molecule type" value="Genomic_DNA"/>
</dbReference>
<dbReference type="PROSITE" id="PS00924">
    <property type="entry name" value="ASP_GLU_RACEMASE_2"/>
    <property type="match status" value="1"/>
</dbReference>
<dbReference type="PROSITE" id="PS00923">
    <property type="entry name" value="ASP_GLU_RACEMASE_1"/>
    <property type="match status" value="1"/>
</dbReference>
<name>A0A2T6C3F3_9FLAO</name>
<dbReference type="OrthoDB" id="9803739at2"/>
<dbReference type="Pfam" id="PF01177">
    <property type="entry name" value="Asp_Glu_race"/>
    <property type="match status" value="1"/>
</dbReference>
<evidence type="ECO:0000313" key="3">
    <source>
        <dbReference type="EMBL" id="PTX62845.1"/>
    </source>
</evidence>
<proteinExistence type="inferred from homology"/>
<dbReference type="Gene3D" id="3.40.50.1860">
    <property type="match status" value="2"/>
</dbReference>
<dbReference type="InterPro" id="IPR033134">
    <property type="entry name" value="Asp/Glu_racemase_AS_2"/>
</dbReference>
<dbReference type="InterPro" id="IPR004380">
    <property type="entry name" value="Asp_race"/>
</dbReference>
<dbReference type="SUPFAM" id="SSF53681">
    <property type="entry name" value="Aspartate/glutamate racemase"/>
    <property type="match status" value="2"/>
</dbReference>
<dbReference type="PANTHER" id="PTHR21198:SF7">
    <property type="entry name" value="ASPARTATE-GLUTAMATE RACEMASE FAMILY"/>
    <property type="match status" value="1"/>
</dbReference>
<dbReference type="GO" id="GO:0047661">
    <property type="term" value="F:amino-acid racemase activity"/>
    <property type="evidence" value="ECO:0007669"/>
    <property type="project" value="InterPro"/>
</dbReference>
<dbReference type="RefSeq" id="WP_108113824.1">
    <property type="nucleotide sequence ID" value="NZ_QBKT01000002.1"/>
</dbReference>
<evidence type="ECO:0000256" key="2">
    <source>
        <dbReference type="ARBA" id="ARBA00023235"/>
    </source>
</evidence>
<evidence type="ECO:0000313" key="4">
    <source>
        <dbReference type="Proteomes" id="UP000244090"/>
    </source>
</evidence>
<dbReference type="InterPro" id="IPR018187">
    <property type="entry name" value="Asp/Glu_racemase_AS_1"/>
</dbReference>
<dbReference type="Proteomes" id="UP000244090">
    <property type="component" value="Unassembled WGS sequence"/>
</dbReference>
<dbReference type="InterPro" id="IPR015942">
    <property type="entry name" value="Asp/Glu/hydantoin_racemase"/>
</dbReference>
<keyword evidence="4" id="KW-1185">Reference proteome</keyword>
<organism evidence="3 4">
    <name type="scientific">Kordia periserrulae</name>
    <dbReference type="NCBI Taxonomy" id="701523"/>
    <lineage>
        <taxon>Bacteria</taxon>
        <taxon>Pseudomonadati</taxon>
        <taxon>Bacteroidota</taxon>
        <taxon>Flavobacteriia</taxon>
        <taxon>Flavobacteriales</taxon>
        <taxon>Flavobacteriaceae</taxon>
        <taxon>Kordia</taxon>
    </lineage>
</organism>
<dbReference type="PANTHER" id="PTHR21198">
    <property type="entry name" value="GLUTAMATE RACEMASE"/>
    <property type="match status" value="1"/>
</dbReference>
<comment type="similarity">
    <text evidence="1">Belongs to the aspartate/glutamate racemases family.</text>
</comment>
<sequence length="229" mass="25160">MQTIGLIGGITPQSTILYYQILNALAEKHLGNSHTAKCIINSVDFGQIHKLQAAGRWDLLDELMASAGKNLENAGANMILICANTMHLTIEAIRNAVSIPVIHIAEATAEKIVAQKLKTVALLGTKYTMELDFYKNVLTSFGIKTLIPNAEEREEVHRVIYEELSKGALSESSREAYINIIHRLQKEGAEGVILGCTEIPLLIKQKDVSIPVFDTTTIHATKAMELAIR</sequence>
<reference evidence="3 4" key="1">
    <citation type="submission" date="2018-04" db="EMBL/GenBank/DDBJ databases">
        <title>Genomic Encyclopedia of Archaeal and Bacterial Type Strains, Phase II (KMG-II): from individual species to whole genera.</title>
        <authorList>
            <person name="Goeker M."/>
        </authorList>
    </citation>
    <scope>NUCLEOTIDE SEQUENCE [LARGE SCALE GENOMIC DNA]</scope>
    <source>
        <strain evidence="3 4">DSM 25731</strain>
    </source>
</reference>
<protein>
    <submittedName>
        <fullName evidence="3">Aspartate racemase</fullName>
    </submittedName>
</protein>